<keyword evidence="1" id="KW-0472">Membrane</keyword>
<organism evidence="2 3">
    <name type="scientific">Coccomyxa viridis</name>
    <dbReference type="NCBI Taxonomy" id="1274662"/>
    <lineage>
        <taxon>Eukaryota</taxon>
        <taxon>Viridiplantae</taxon>
        <taxon>Chlorophyta</taxon>
        <taxon>core chlorophytes</taxon>
        <taxon>Trebouxiophyceae</taxon>
        <taxon>Trebouxiophyceae incertae sedis</taxon>
        <taxon>Coccomyxaceae</taxon>
        <taxon>Coccomyxa</taxon>
    </lineage>
</organism>
<protein>
    <submittedName>
        <fullName evidence="2">Uncharacterized protein</fullName>
    </submittedName>
</protein>
<feature type="transmembrane region" description="Helical" evidence="1">
    <location>
        <begin position="76"/>
        <end position="98"/>
    </location>
</feature>
<reference evidence="2 3" key="1">
    <citation type="submission" date="2023-10" db="EMBL/GenBank/DDBJ databases">
        <authorList>
            <person name="Maclean D."/>
            <person name="Macfadyen A."/>
        </authorList>
    </citation>
    <scope>NUCLEOTIDE SEQUENCE [LARGE SCALE GENOMIC DNA]</scope>
</reference>
<gene>
    <name evidence="2" type="ORF">CVIRNUC_004216</name>
</gene>
<keyword evidence="1" id="KW-1133">Transmembrane helix</keyword>
<evidence type="ECO:0000313" key="3">
    <source>
        <dbReference type="Proteomes" id="UP001314263"/>
    </source>
</evidence>
<sequence length="244" mass="25561">MVSPVVFYYYSDDPAQDLMARPGYAGNQACFTNFLSVFGAGNLTVLTAGLSASSVSFLGGLIAASQMVTLPSIGSAAAFLKMLTMLGGLSGAALVYFVDGPTLHTPDALTCLSEGSQLADYCALYDNPAMYTGSGTVSPSGLVGNFYVFQGGETTRVVVTGSAHWKFTHTPTLNIGATVARLMQDAPTFTSFLSQPYTQATFNRMWYLIGKTGTAASCMPAKATPAVTAYLAPIVDWQSVANIT</sequence>
<feature type="transmembrane region" description="Helical" evidence="1">
    <location>
        <begin position="43"/>
        <end position="64"/>
    </location>
</feature>
<evidence type="ECO:0000313" key="2">
    <source>
        <dbReference type="EMBL" id="CAK0774930.1"/>
    </source>
</evidence>
<dbReference type="Proteomes" id="UP001314263">
    <property type="component" value="Unassembled WGS sequence"/>
</dbReference>
<proteinExistence type="predicted"/>
<comment type="caution">
    <text evidence="2">The sequence shown here is derived from an EMBL/GenBank/DDBJ whole genome shotgun (WGS) entry which is preliminary data.</text>
</comment>
<dbReference type="AlphaFoldDB" id="A0AAV1I2G8"/>
<evidence type="ECO:0000256" key="1">
    <source>
        <dbReference type="SAM" id="Phobius"/>
    </source>
</evidence>
<keyword evidence="3" id="KW-1185">Reference proteome</keyword>
<accession>A0AAV1I2G8</accession>
<dbReference type="EMBL" id="CAUYUE010000005">
    <property type="protein sequence ID" value="CAK0774930.1"/>
    <property type="molecule type" value="Genomic_DNA"/>
</dbReference>
<name>A0AAV1I2G8_9CHLO</name>
<keyword evidence="1" id="KW-0812">Transmembrane</keyword>